<dbReference type="PRINTS" id="PR00069">
    <property type="entry name" value="ALDKETRDTASE"/>
</dbReference>
<dbReference type="PIRSF" id="PIRSF000097">
    <property type="entry name" value="AKR"/>
    <property type="match status" value="1"/>
</dbReference>
<evidence type="ECO:0000259" key="4">
    <source>
        <dbReference type="Pfam" id="PF00248"/>
    </source>
</evidence>
<accession>A0ABT4ETS1</accession>
<keyword evidence="3" id="KW-0560">Oxidoreductase</keyword>
<dbReference type="PANTHER" id="PTHR43827">
    <property type="entry name" value="2,5-DIKETO-D-GLUCONIC ACID REDUCTASE"/>
    <property type="match status" value="1"/>
</dbReference>
<evidence type="ECO:0000256" key="2">
    <source>
        <dbReference type="ARBA" id="ARBA00022857"/>
    </source>
</evidence>
<dbReference type="InterPro" id="IPR018170">
    <property type="entry name" value="Aldo/ket_reductase_CS"/>
</dbReference>
<dbReference type="Pfam" id="PF00248">
    <property type="entry name" value="Aldo_ket_red"/>
    <property type="match status" value="1"/>
</dbReference>
<dbReference type="InterPro" id="IPR020471">
    <property type="entry name" value="AKR"/>
</dbReference>
<comment type="caution">
    <text evidence="5">The sequence shown here is derived from an EMBL/GenBank/DDBJ whole genome shotgun (WGS) entry which is preliminary data.</text>
</comment>
<dbReference type="PANTHER" id="PTHR43827:SF3">
    <property type="entry name" value="NADP-DEPENDENT OXIDOREDUCTASE DOMAIN-CONTAINING PROTEIN"/>
    <property type="match status" value="1"/>
</dbReference>
<comment type="similarity">
    <text evidence="1">Belongs to the aldo/keto reductase family.</text>
</comment>
<evidence type="ECO:0000256" key="3">
    <source>
        <dbReference type="ARBA" id="ARBA00023002"/>
    </source>
</evidence>
<keyword evidence="2" id="KW-0521">NADP</keyword>
<dbReference type="InterPro" id="IPR023210">
    <property type="entry name" value="NADP_OxRdtase_dom"/>
</dbReference>
<reference evidence="5 6" key="1">
    <citation type="submission" date="2022-05" db="EMBL/GenBank/DDBJ databases">
        <title>Genome Sequencing of Bee-Associated Microbes.</title>
        <authorList>
            <person name="Dunlap C."/>
        </authorList>
    </citation>
    <scope>NUCLEOTIDE SEQUENCE [LARGE SCALE GENOMIC DNA]</scope>
    <source>
        <strain evidence="5 6">NRRL BD-083</strain>
    </source>
</reference>
<gene>
    <name evidence="5" type="ORF">M5W82_16085</name>
</gene>
<sequence>MFLKTNFLYNGTRKRKGLLFLNLQSTKTLANGAEMPRFGLGVYKMTERDETLQAIDKALKFGYRAIDTASLYGNEAEVGEAIRHSGVKREDIFVTTKVWNNDQGYDETLRAFEVSLKKLNMDYLDLYLTHWAVPETFEETYRAIERLYDEKLIRATGVSNHHEHHLQKLLTKANIAPMVNQVEVHPYLQQDALRAYCSEHGIAVTAWSPLGRGGVLDNPTIMEIGREVGKTAAQVVLRWHLQNDTLVIPKSVTPSRIEENAQIFDFELTLAQMDKIATLNRNERFGQDPDNFKFNF</sequence>
<dbReference type="EMBL" id="JAMDLZ010000030">
    <property type="protein sequence ID" value="MCY9548448.1"/>
    <property type="molecule type" value="Genomic_DNA"/>
</dbReference>
<dbReference type="InterPro" id="IPR036812">
    <property type="entry name" value="NAD(P)_OxRdtase_dom_sf"/>
</dbReference>
<keyword evidence="6" id="KW-1185">Reference proteome</keyword>
<dbReference type="Proteomes" id="UP001527052">
    <property type="component" value="Unassembled WGS sequence"/>
</dbReference>
<protein>
    <submittedName>
        <fullName evidence="5">Aldo/keto reductase</fullName>
    </submittedName>
</protein>
<evidence type="ECO:0000256" key="1">
    <source>
        <dbReference type="ARBA" id="ARBA00007905"/>
    </source>
</evidence>
<dbReference type="Gene3D" id="3.20.20.100">
    <property type="entry name" value="NADP-dependent oxidoreductase domain"/>
    <property type="match status" value="1"/>
</dbReference>
<name>A0ABT4ETS1_9BACI</name>
<evidence type="ECO:0000313" key="5">
    <source>
        <dbReference type="EMBL" id="MCY9548448.1"/>
    </source>
</evidence>
<organism evidence="5 6">
    <name type="scientific">Lysinibacillus xylanilyticus</name>
    <dbReference type="NCBI Taxonomy" id="582475"/>
    <lineage>
        <taxon>Bacteria</taxon>
        <taxon>Bacillati</taxon>
        <taxon>Bacillota</taxon>
        <taxon>Bacilli</taxon>
        <taxon>Bacillales</taxon>
        <taxon>Bacillaceae</taxon>
        <taxon>Lysinibacillus</taxon>
    </lineage>
</organism>
<proteinExistence type="inferred from homology"/>
<feature type="domain" description="NADP-dependent oxidoreductase" evidence="4">
    <location>
        <begin position="44"/>
        <end position="280"/>
    </location>
</feature>
<dbReference type="PROSITE" id="PS00063">
    <property type="entry name" value="ALDOKETO_REDUCTASE_3"/>
    <property type="match status" value="1"/>
</dbReference>
<evidence type="ECO:0000313" key="6">
    <source>
        <dbReference type="Proteomes" id="UP001527052"/>
    </source>
</evidence>
<dbReference type="SUPFAM" id="SSF51430">
    <property type="entry name" value="NAD(P)-linked oxidoreductase"/>
    <property type="match status" value="1"/>
</dbReference>
<dbReference type="PROSITE" id="PS00798">
    <property type="entry name" value="ALDOKETO_REDUCTASE_1"/>
    <property type="match status" value="1"/>
</dbReference>